<protein>
    <submittedName>
        <fullName evidence="2">Uncharacterized protein</fullName>
    </submittedName>
</protein>
<accession>A0A8J8N9T1</accession>
<organism evidence="2 3">
    <name type="scientific">Halteria grandinella</name>
    <dbReference type="NCBI Taxonomy" id="5974"/>
    <lineage>
        <taxon>Eukaryota</taxon>
        <taxon>Sar</taxon>
        <taxon>Alveolata</taxon>
        <taxon>Ciliophora</taxon>
        <taxon>Intramacronucleata</taxon>
        <taxon>Spirotrichea</taxon>
        <taxon>Stichotrichia</taxon>
        <taxon>Sporadotrichida</taxon>
        <taxon>Halteriidae</taxon>
        <taxon>Halteria</taxon>
    </lineage>
</organism>
<dbReference type="Proteomes" id="UP000785679">
    <property type="component" value="Unassembled WGS sequence"/>
</dbReference>
<dbReference type="OrthoDB" id="302768at2759"/>
<keyword evidence="1" id="KW-0732">Signal</keyword>
<name>A0A8J8N9T1_HALGN</name>
<evidence type="ECO:0000256" key="1">
    <source>
        <dbReference type="SAM" id="SignalP"/>
    </source>
</evidence>
<sequence length="292" mass="31060">MKMFYLIMFIVTLISASLVGIPCDCTELLSESECTQINCAWEIRNGASRCIELTPADQCPYLSTQAQCKLIQGCAWTNAGSCAVFTKCSDYSVTSAGDCYKIGTGCVPGSTLSSGGTQCQSGTFSCPSISDPQLCSGLFESGNNYCFWINSTCQSINVQSCSSLIDETICVALGCTFSNSKCSVPSCSSITTQTDCTYLRSDDIKKVQICTWSNNSCGDATNTLSYTSTTCNENTGGTYSWRNDACTACTGLELTTTSASTNITSSNQTNSNTSNSKSSVLAFIVMLLILQN</sequence>
<keyword evidence="3" id="KW-1185">Reference proteome</keyword>
<proteinExistence type="predicted"/>
<dbReference type="EMBL" id="RRYP01031203">
    <property type="protein sequence ID" value="TNV71002.1"/>
    <property type="molecule type" value="Genomic_DNA"/>
</dbReference>
<feature type="signal peptide" evidence="1">
    <location>
        <begin position="1"/>
        <end position="16"/>
    </location>
</feature>
<comment type="caution">
    <text evidence="2">The sequence shown here is derived from an EMBL/GenBank/DDBJ whole genome shotgun (WGS) entry which is preliminary data.</text>
</comment>
<reference evidence="2" key="1">
    <citation type="submission" date="2019-06" db="EMBL/GenBank/DDBJ databases">
        <authorList>
            <person name="Zheng W."/>
        </authorList>
    </citation>
    <scope>NUCLEOTIDE SEQUENCE</scope>
    <source>
        <strain evidence="2">QDHG01</strain>
    </source>
</reference>
<feature type="chain" id="PRO_5035187681" evidence="1">
    <location>
        <begin position="17"/>
        <end position="292"/>
    </location>
</feature>
<dbReference type="AlphaFoldDB" id="A0A8J8N9T1"/>
<evidence type="ECO:0000313" key="3">
    <source>
        <dbReference type="Proteomes" id="UP000785679"/>
    </source>
</evidence>
<evidence type="ECO:0000313" key="2">
    <source>
        <dbReference type="EMBL" id="TNV71002.1"/>
    </source>
</evidence>
<gene>
    <name evidence="2" type="ORF">FGO68_gene13206</name>
</gene>